<proteinExistence type="predicted"/>
<dbReference type="OMA" id="KRIMACD"/>
<dbReference type="GO" id="GO:0016702">
    <property type="term" value="F:oxidoreductase activity, acting on single donors with incorporation of molecular oxygen, incorporation of two atoms of oxygen"/>
    <property type="evidence" value="ECO:0007669"/>
    <property type="project" value="InterPro"/>
</dbReference>
<dbReference type="InParanoid" id="D8QLX1"/>
<protein>
    <recommendedName>
        <fullName evidence="4">Intradiol ring-cleavage dioxygenases domain-containing protein</fullName>
    </recommendedName>
</protein>
<dbReference type="RefSeq" id="XP_003026007.1">
    <property type="nucleotide sequence ID" value="XM_003025961.1"/>
</dbReference>
<organism evidence="3">
    <name type="scientific">Schizophyllum commune (strain H4-8 / FGSC 9210)</name>
    <name type="common">Split gill fungus</name>
    <dbReference type="NCBI Taxonomy" id="578458"/>
    <lineage>
        <taxon>Eukaryota</taxon>
        <taxon>Fungi</taxon>
        <taxon>Dikarya</taxon>
        <taxon>Basidiomycota</taxon>
        <taxon>Agaricomycotina</taxon>
        <taxon>Agaricomycetes</taxon>
        <taxon>Agaricomycetidae</taxon>
        <taxon>Agaricales</taxon>
        <taxon>Schizophyllaceae</taxon>
        <taxon>Schizophyllum</taxon>
    </lineage>
</organism>
<dbReference type="eggNOG" id="ENOG502QWMN">
    <property type="taxonomic scope" value="Eukaryota"/>
</dbReference>
<dbReference type="KEGG" id="scm:SCHCO_02681392"/>
<dbReference type="PANTHER" id="PTHR34315:SF4">
    <property type="entry name" value="INTRADIOL RING-CLEAVAGE DIOXYGENASES DOMAIN-CONTAINING PROTEIN"/>
    <property type="match status" value="1"/>
</dbReference>
<evidence type="ECO:0000313" key="3">
    <source>
        <dbReference type="Proteomes" id="UP000007431"/>
    </source>
</evidence>
<dbReference type="VEuPathDB" id="FungiDB:SCHCODRAFT_02681392"/>
<evidence type="ECO:0000256" key="1">
    <source>
        <dbReference type="SAM" id="SignalP"/>
    </source>
</evidence>
<reference evidence="2 3" key="1">
    <citation type="journal article" date="2010" name="Nat. Biotechnol.">
        <title>Genome sequence of the model mushroom Schizophyllum commune.</title>
        <authorList>
            <person name="Ohm R.A."/>
            <person name="de Jong J.F."/>
            <person name="Lugones L.G."/>
            <person name="Aerts A."/>
            <person name="Kothe E."/>
            <person name="Stajich J.E."/>
            <person name="de Vries R.P."/>
            <person name="Record E."/>
            <person name="Levasseur A."/>
            <person name="Baker S.E."/>
            <person name="Bartholomew K.A."/>
            <person name="Coutinho P.M."/>
            <person name="Erdmann S."/>
            <person name="Fowler T.J."/>
            <person name="Gathman A.C."/>
            <person name="Lombard V."/>
            <person name="Henrissat B."/>
            <person name="Knabe N."/>
            <person name="Kuees U."/>
            <person name="Lilly W.W."/>
            <person name="Lindquist E."/>
            <person name="Lucas S."/>
            <person name="Magnuson J.K."/>
            <person name="Piumi F."/>
            <person name="Raudaskoski M."/>
            <person name="Salamov A."/>
            <person name="Schmutz J."/>
            <person name="Schwarze F.W.M.R."/>
            <person name="vanKuyk P.A."/>
            <person name="Horton J.S."/>
            <person name="Grigoriev I.V."/>
            <person name="Woesten H.A.B."/>
        </authorList>
    </citation>
    <scope>NUCLEOTIDE SEQUENCE [LARGE SCALE GENOMIC DNA]</scope>
    <source>
        <strain evidence="3">H4-8 / FGSC 9210</strain>
    </source>
</reference>
<keyword evidence="1" id="KW-0732">Signal</keyword>
<feature type="chain" id="PRO_5003120997" description="Intradiol ring-cleavage dioxygenases domain-containing protein" evidence="1">
    <location>
        <begin position="18"/>
        <end position="354"/>
    </location>
</feature>
<dbReference type="Proteomes" id="UP000007431">
    <property type="component" value="Unassembled WGS sequence"/>
</dbReference>
<dbReference type="AlphaFoldDB" id="D8QLX1"/>
<dbReference type="CDD" id="cd03457">
    <property type="entry name" value="intradiol_dioxygenase_like"/>
    <property type="match status" value="1"/>
</dbReference>
<dbReference type="PANTHER" id="PTHR34315">
    <property type="match status" value="1"/>
</dbReference>
<dbReference type="SUPFAM" id="SSF49482">
    <property type="entry name" value="Aromatic compound dioxygenase"/>
    <property type="match status" value="1"/>
</dbReference>
<keyword evidence="3" id="KW-1185">Reference proteome</keyword>
<accession>D8QLX1</accession>
<dbReference type="EMBL" id="GL377319">
    <property type="protein sequence ID" value="EFI91104.1"/>
    <property type="molecule type" value="Genomic_DNA"/>
</dbReference>
<name>D8QLX1_SCHCM</name>
<dbReference type="InterPro" id="IPR015889">
    <property type="entry name" value="Intradiol_dOase_core"/>
</dbReference>
<dbReference type="GeneID" id="9588856"/>
<evidence type="ECO:0000313" key="2">
    <source>
        <dbReference type="EMBL" id="EFI91104.1"/>
    </source>
</evidence>
<gene>
    <name evidence="2" type="ORF">SCHCODRAFT_238821</name>
</gene>
<feature type="signal peptide" evidence="1">
    <location>
        <begin position="1"/>
        <end position="17"/>
    </location>
</feature>
<sequence length="354" mass="39218">MFLSLTFSVISLALGIAGHIEPKSPAAVERLRALQAAAYHCASEVAQFTSERQRGWGQQLLYGAGTQLPEYSDLFAASIDGKNDEGTDTEVETMMACLPVPPRTKIQNNTCVLAPEVTEGPYYHHAGHPLRQNIAEMQNGLLTFFDIGVIDVETCRPLPNVLVDIWHANATGHYAGHPTPYPGLENEKPQVGGKFGGLLTTYPRSNYEETYLRGAWVTDANGVAKFTTVFPGYYTGRAVHVHSRVFTDWTVLPNNTFLGGRLAHTGQFFFEDDITGEVVDKMHPYTQNPIAQTWGRTRNWRDALNIFEDAHGPEGQYKPVFDMHLLGGVINQGLVGFITMGINVSALYEDQWQD</sequence>
<dbReference type="HOGENOM" id="CLU_027719_1_0_1"/>
<evidence type="ECO:0008006" key="4">
    <source>
        <dbReference type="Google" id="ProtNLM"/>
    </source>
</evidence>
<dbReference type="OrthoDB" id="121380at2759"/>
<dbReference type="Gene3D" id="2.60.130.10">
    <property type="entry name" value="Aromatic compound dioxygenase"/>
    <property type="match status" value="1"/>
</dbReference>
<dbReference type="GO" id="GO:0005506">
    <property type="term" value="F:iron ion binding"/>
    <property type="evidence" value="ECO:0007669"/>
    <property type="project" value="InterPro"/>
</dbReference>